<dbReference type="InterPro" id="IPR009499">
    <property type="entry name" value="AllG-like"/>
</dbReference>
<name>A0A1S8CM98_9GAMM</name>
<dbReference type="Gene3D" id="3.90.1700.10">
    <property type="entry name" value="v583 domain like"/>
    <property type="match status" value="1"/>
</dbReference>
<reference evidence="1 2" key="1">
    <citation type="submission" date="2016-11" db="EMBL/GenBank/DDBJ databases">
        <title>Rahnella oryzae sp. nov., isolated from rice root.</title>
        <authorList>
            <person name="Zhang X.-X."/>
            <person name="Zhang J."/>
        </authorList>
    </citation>
    <scope>NUCLEOTIDE SEQUENCE [LARGE SCALE GENOMIC DNA]</scope>
    <source>
        <strain evidence="1 2">J11-6</strain>
    </source>
</reference>
<organism evidence="1 2">
    <name type="scientific">Serratia oryzae</name>
    <dbReference type="NCBI Taxonomy" id="2034155"/>
    <lineage>
        <taxon>Bacteria</taxon>
        <taxon>Pseudomonadati</taxon>
        <taxon>Pseudomonadota</taxon>
        <taxon>Gammaproteobacteria</taxon>
        <taxon>Enterobacterales</taxon>
        <taxon>Yersiniaceae</taxon>
        <taxon>Serratia</taxon>
    </lineage>
</organism>
<evidence type="ECO:0000313" key="2">
    <source>
        <dbReference type="Proteomes" id="UP000216021"/>
    </source>
</evidence>
<proteinExistence type="predicted"/>
<evidence type="ECO:0008006" key="3">
    <source>
        <dbReference type="Google" id="ProtNLM"/>
    </source>
</evidence>
<evidence type="ECO:0000313" key="1">
    <source>
        <dbReference type="EMBL" id="OMQ24574.1"/>
    </source>
</evidence>
<dbReference type="EMBL" id="MOXD01000003">
    <property type="protein sequence ID" value="OMQ24574.1"/>
    <property type="molecule type" value="Genomic_DNA"/>
</dbReference>
<dbReference type="STRING" id="2034155.BMI79_07040"/>
<dbReference type="RefSeq" id="WP_076941455.1">
    <property type="nucleotide sequence ID" value="NZ_MOXD01000003.1"/>
</dbReference>
<comment type="caution">
    <text evidence="1">The sequence shown here is derived from an EMBL/GenBank/DDBJ whole genome shotgun (WGS) entry which is preliminary data.</text>
</comment>
<protein>
    <recommendedName>
        <fullName evidence="3">DUF1116 domain-containing protein</fullName>
    </recommendedName>
</protein>
<dbReference type="Gene3D" id="3.90.1710.10">
    <property type="entry name" value="Enterococcus faecalis V583 domain"/>
    <property type="match status" value="1"/>
</dbReference>
<dbReference type="Gene3D" id="3.40.50.720">
    <property type="entry name" value="NAD(P)-binding Rossmann-like Domain"/>
    <property type="match status" value="1"/>
</dbReference>
<dbReference type="AlphaFoldDB" id="A0A1S8CM98"/>
<sequence length="469" mass="50413">MSKINSLFNSELKTINFGAESFNNELLSQHVDSVQVEWRPPAGGNKELLAALAKLDSEEIDQANQKAISLFMEAAPFLVDYQQAKDVIPGMTANTILHAGPPITWERMCGPMQGAVIGALILEGLAADQQQAEALAASGEIKFAPCHEHNAVGPMAGVISSSMVVQVFKNKTHGNYAYCPVPEGMGGKVMRYGAFGPEVIERLKWMRSEFREVMHLALSQSEGIDTKSLQFQALHMGDEGHNRNKAGTSMFLRALFPLLLKTGLPHERLQPVVDFINDNDGYFLSISMPSSKVCLDVAHGVEKSTMVTALARNGVDFGIRVSGLKDAWFTGPAQMVKALYFPGYGDDDANPDMGDSAITETAGIGGFALSGAPAIVQLVGGSAADGIEISKKMYEITLFENMNFSQPVLDFRGSPTGIDIRKVVETGILPIITTGSVHKKAGKGQIGAGITNPPIDCFEKALLRLAEVI</sequence>
<dbReference type="Pfam" id="PF06545">
    <property type="entry name" value="AllG"/>
    <property type="match status" value="1"/>
</dbReference>
<gene>
    <name evidence="1" type="ORF">BMI79_07040</name>
</gene>
<dbReference type="Proteomes" id="UP000216021">
    <property type="component" value="Unassembled WGS sequence"/>
</dbReference>
<dbReference type="InterPro" id="IPR024033">
    <property type="entry name" value="OXTCase_su_AllG_h-dom"/>
</dbReference>
<dbReference type="OrthoDB" id="6193532at2"/>
<keyword evidence="2" id="KW-1185">Reference proteome</keyword>
<dbReference type="Gene3D" id="1.10.10.660">
    <property type="entry name" value="conserved protein of unknown function from Enterococcus faecalis V583"/>
    <property type="match status" value="1"/>
</dbReference>
<accession>A0A1S8CM98</accession>